<accession>A0A2M7V4K6</accession>
<evidence type="ECO:0000313" key="1">
    <source>
        <dbReference type="EMBL" id="PIZ93496.1"/>
    </source>
</evidence>
<reference evidence="2" key="1">
    <citation type="submission" date="2017-09" db="EMBL/GenBank/DDBJ databases">
        <title>Depth-based differentiation of microbial function through sediment-hosted aquifers and enrichment of novel symbionts in the deep terrestrial subsurface.</title>
        <authorList>
            <person name="Probst A.J."/>
            <person name="Ladd B."/>
            <person name="Jarett J.K."/>
            <person name="Geller-Mcgrath D.E."/>
            <person name="Sieber C.M.K."/>
            <person name="Emerson J.B."/>
            <person name="Anantharaman K."/>
            <person name="Thomas B.C."/>
            <person name="Malmstrom R."/>
            <person name="Stieglmeier M."/>
            <person name="Klingl A."/>
            <person name="Woyke T."/>
            <person name="Ryan C.M."/>
            <person name="Banfield J.F."/>
        </authorList>
    </citation>
    <scope>NUCLEOTIDE SEQUENCE [LARGE SCALE GENOMIC DNA]</scope>
</reference>
<dbReference type="NCBIfam" id="TIGR04256">
    <property type="entry name" value="GxxExxY"/>
    <property type="match status" value="1"/>
</dbReference>
<dbReference type="AlphaFoldDB" id="A0A2M7V4K6"/>
<comment type="caution">
    <text evidence="1">The sequence shown here is derived from an EMBL/GenBank/DDBJ whole genome shotgun (WGS) entry which is preliminary data.</text>
</comment>
<dbReference type="Pfam" id="PF13366">
    <property type="entry name" value="PDDEXK_3"/>
    <property type="match status" value="1"/>
</dbReference>
<dbReference type="EMBL" id="PFPI01000024">
    <property type="protein sequence ID" value="PIZ93496.1"/>
    <property type="molecule type" value="Genomic_DNA"/>
</dbReference>
<evidence type="ECO:0000313" key="2">
    <source>
        <dbReference type="Proteomes" id="UP000230078"/>
    </source>
</evidence>
<protein>
    <submittedName>
        <fullName evidence="1">GxxExxY protein</fullName>
    </submittedName>
</protein>
<dbReference type="InterPro" id="IPR026350">
    <property type="entry name" value="GxxExxY"/>
</dbReference>
<gene>
    <name evidence="1" type="ORF">COX83_01825</name>
</gene>
<organism evidence="1 2">
    <name type="scientific">Candidatus Magasanikbacteria bacterium CG_4_10_14_0_2_um_filter_41_31</name>
    <dbReference type="NCBI Taxonomy" id="1974639"/>
    <lineage>
        <taxon>Bacteria</taxon>
        <taxon>Candidatus Magasanikiibacteriota</taxon>
    </lineage>
</organism>
<dbReference type="Proteomes" id="UP000230078">
    <property type="component" value="Unassembled WGS sequence"/>
</dbReference>
<sequence>MQKEGIDNITAKIIRAYYTVYNTLGFGFLEKVYENAMILELQKMHIHGKCQVPLKVFYNGNTVGDYYADIIVEDLVVVELKAAEALREEHEAQLLNYLRATDIEYGLLLNFGKVPQIKRKVWTKTYLGKSR</sequence>
<name>A0A2M7V4K6_9BACT</name>
<proteinExistence type="predicted"/>